<gene>
    <name evidence="1" type="ORF">CODIS_05430</name>
</gene>
<dbReference type="OrthoDB" id="5880103at2"/>
<accession>A0A7Z1AGH0</accession>
<dbReference type="EMBL" id="MARB01000003">
    <property type="protein sequence ID" value="ODJ88932.1"/>
    <property type="molecule type" value="Genomic_DNA"/>
</dbReference>
<dbReference type="AlphaFoldDB" id="A0A7Z1AGH0"/>
<organism evidence="1 2">
    <name type="scientific">Candidatus Thiodiazotropha endolucinida</name>
    <dbReference type="NCBI Taxonomy" id="1655433"/>
    <lineage>
        <taxon>Bacteria</taxon>
        <taxon>Pseudomonadati</taxon>
        <taxon>Pseudomonadota</taxon>
        <taxon>Gammaproteobacteria</taxon>
        <taxon>Chromatiales</taxon>
        <taxon>Sedimenticolaceae</taxon>
        <taxon>Candidatus Thiodiazotropha</taxon>
    </lineage>
</organism>
<dbReference type="RefSeq" id="WP_069121186.1">
    <property type="nucleotide sequence ID" value="NZ_MARB01000003.1"/>
</dbReference>
<evidence type="ECO:0000313" key="2">
    <source>
        <dbReference type="Proteomes" id="UP000094769"/>
    </source>
</evidence>
<sequence>MSFPTAVNSQIIDAVTQAHSAGGDEALSIIAELMEKIAKGLNGARQGETTIDDLSDAFENAEVALHGIVAKLATGRE</sequence>
<comment type="caution">
    <text evidence="1">The sequence shown here is derived from an EMBL/GenBank/DDBJ whole genome shotgun (WGS) entry which is preliminary data.</text>
</comment>
<keyword evidence="2" id="KW-1185">Reference proteome</keyword>
<name>A0A7Z1AGH0_9GAMM</name>
<evidence type="ECO:0000313" key="1">
    <source>
        <dbReference type="EMBL" id="ODJ88932.1"/>
    </source>
</evidence>
<dbReference type="Proteomes" id="UP000094769">
    <property type="component" value="Unassembled WGS sequence"/>
</dbReference>
<protein>
    <submittedName>
        <fullName evidence="1">Uncharacterized protein</fullName>
    </submittedName>
</protein>
<proteinExistence type="predicted"/>
<reference evidence="1 2" key="1">
    <citation type="submission" date="2016-06" db="EMBL/GenBank/DDBJ databases">
        <title>Genome sequence of endosymbiont of Candidatus Endolucinida thiodiazotropha.</title>
        <authorList>
            <person name="Poehlein A."/>
            <person name="Koenig S."/>
            <person name="Heiden S.E."/>
            <person name="Thuermer A."/>
            <person name="Voget S."/>
            <person name="Daniel R."/>
            <person name="Markert S."/>
            <person name="Gros O."/>
            <person name="Schweder T."/>
        </authorList>
    </citation>
    <scope>NUCLEOTIDE SEQUENCE [LARGE SCALE GENOMIC DNA]</scope>
    <source>
        <strain evidence="1 2">COS</strain>
    </source>
</reference>